<proteinExistence type="predicted"/>
<keyword evidence="1" id="KW-0378">Hydrolase</keyword>
<name>A0ABS5Y177_9CYAN</name>
<evidence type="ECO:0000313" key="2">
    <source>
        <dbReference type="Proteomes" id="UP001196661"/>
    </source>
</evidence>
<keyword evidence="1" id="KW-0255">Endonuclease</keyword>
<keyword evidence="2" id="KW-1185">Reference proteome</keyword>
<protein>
    <submittedName>
        <fullName evidence="1">Type I restriction endonuclease subunit R</fullName>
    </submittedName>
</protein>
<accession>A0ABS5Y177</accession>
<gene>
    <name evidence="1" type="ORF">IXB28_03135</name>
</gene>
<organism evidence="1 2">
    <name type="scientific">Leptothoe kymatousa TAU-MAC 1615</name>
    <dbReference type="NCBI Taxonomy" id="2364775"/>
    <lineage>
        <taxon>Bacteria</taxon>
        <taxon>Bacillati</taxon>
        <taxon>Cyanobacteriota</taxon>
        <taxon>Cyanophyceae</taxon>
        <taxon>Nodosilineales</taxon>
        <taxon>Cymatolegaceae</taxon>
        <taxon>Leptothoe</taxon>
        <taxon>Leptothoe kymatousa</taxon>
    </lineage>
</organism>
<dbReference type="EMBL" id="JADOER010000004">
    <property type="protein sequence ID" value="MBT9311189.1"/>
    <property type="molecule type" value="Genomic_DNA"/>
</dbReference>
<dbReference type="Proteomes" id="UP001196661">
    <property type="component" value="Unassembled WGS sequence"/>
</dbReference>
<evidence type="ECO:0000313" key="1">
    <source>
        <dbReference type="EMBL" id="MBT9311189.1"/>
    </source>
</evidence>
<keyword evidence="1" id="KW-0540">Nuclease</keyword>
<sequence length="205" mass="23039">MTQTLAVTTAITNLNEAHQRLNLRPANGADFFSEWQGELPALSPEEVDTLDRLKARYRYYQADGAITESTVDFILVSPLLELLGLCDPPYKLRGEKYISIEIESGDTVLRGLIDVLIVQDGFWLVLLETKRYGFSVMQALPQTLAYLASADAPQAFGLITTGEDFLFVTADLQTREYDISDKFTLSTRHENQLQTVVKIMKKLIS</sequence>
<reference evidence="1 2" key="1">
    <citation type="journal article" date="2021" name="Mar. Drugs">
        <title>Genome Reduction and Secondary Metabolism of the Marine Sponge-Associated Cyanobacterium Leptothoe.</title>
        <authorList>
            <person name="Konstantinou D."/>
            <person name="Popin R.V."/>
            <person name="Fewer D.P."/>
            <person name="Sivonen K."/>
            <person name="Gkelis S."/>
        </authorList>
    </citation>
    <scope>NUCLEOTIDE SEQUENCE [LARGE SCALE GENOMIC DNA]</scope>
    <source>
        <strain evidence="1 2">TAU-MAC 1615</strain>
    </source>
</reference>
<comment type="caution">
    <text evidence="1">The sequence shown here is derived from an EMBL/GenBank/DDBJ whole genome shotgun (WGS) entry which is preliminary data.</text>
</comment>
<dbReference type="GO" id="GO:0004519">
    <property type="term" value="F:endonuclease activity"/>
    <property type="evidence" value="ECO:0007669"/>
    <property type="project" value="UniProtKB-KW"/>
</dbReference>
<dbReference type="RefSeq" id="WP_246559599.1">
    <property type="nucleotide sequence ID" value="NZ_JADOER010000004.1"/>
</dbReference>